<feature type="transmembrane region" description="Helical" evidence="1">
    <location>
        <begin position="78"/>
        <end position="100"/>
    </location>
</feature>
<comment type="caution">
    <text evidence="2">The sequence shown here is derived from an EMBL/GenBank/DDBJ whole genome shotgun (WGS) entry which is preliminary data.</text>
</comment>
<evidence type="ECO:0008006" key="4">
    <source>
        <dbReference type="Google" id="ProtNLM"/>
    </source>
</evidence>
<gene>
    <name evidence="2" type="ORF">C7435_3280</name>
</gene>
<reference evidence="2 3" key="1">
    <citation type="submission" date="2018-10" db="EMBL/GenBank/DDBJ databases">
        <title>Genomic Encyclopedia of Type Strains, Phase IV (KMG-IV): sequencing the most valuable type-strain genomes for metagenomic binning, comparative biology and taxonomic classification.</title>
        <authorList>
            <person name="Goeker M."/>
        </authorList>
    </citation>
    <scope>NUCLEOTIDE SEQUENCE [LARGE SCALE GENOMIC DNA]</scope>
    <source>
        <strain evidence="2 3">DSM 4734</strain>
    </source>
</reference>
<feature type="transmembrane region" description="Helical" evidence="1">
    <location>
        <begin position="106"/>
        <end position="127"/>
    </location>
</feature>
<dbReference type="EMBL" id="RBIM01000009">
    <property type="protein sequence ID" value="RKQ89578.1"/>
    <property type="molecule type" value="Genomic_DNA"/>
</dbReference>
<keyword evidence="1" id="KW-0812">Transmembrane</keyword>
<evidence type="ECO:0000313" key="2">
    <source>
        <dbReference type="EMBL" id="RKQ89578.1"/>
    </source>
</evidence>
<organism evidence="2 3">
    <name type="scientific">Maricaulis maris</name>
    <dbReference type="NCBI Taxonomy" id="74318"/>
    <lineage>
        <taxon>Bacteria</taxon>
        <taxon>Pseudomonadati</taxon>
        <taxon>Pseudomonadota</taxon>
        <taxon>Alphaproteobacteria</taxon>
        <taxon>Maricaulales</taxon>
        <taxon>Maricaulaceae</taxon>
        <taxon>Maricaulis</taxon>
    </lineage>
</organism>
<feature type="transmembrane region" description="Helical" evidence="1">
    <location>
        <begin position="12"/>
        <end position="33"/>
    </location>
</feature>
<evidence type="ECO:0000313" key="3">
    <source>
        <dbReference type="Proteomes" id="UP000273675"/>
    </source>
</evidence>
<proteinExistence type="predicted"/>
<evidence type="ECO:0000256" key="1">
    <source>
        <dbReference type="SAM" id="Phobius"/>
    </source>
</evidence>
<dbReference type="OrthoDB" id="7571917at2"/>
<dbReference type="AlphaFoldDB" id="A0A495CW26"/>
<sequence length="136" mass="13788">MITRSVKGSLALAAILLATAFGLSLLAGFNWVGPDMPDRVVQVMIGLVLVLFGNATGKRPADADPAGGGKPGLMAARRFFGLALVVGGLIHAGAWLVAPLDLANTLSMAAVIAALIAGLGRVAYAIVAQRETPDQG</sequence>
<accession>A0A495CW26</accession>
<protein>
    <recommendedName>
        <fullName evidence="4">Transmembrane protein</fullName>
    </recommendedName>
</protein>
<keyword evidence="1" id="KW-1133">Transmembrane helix</keyword>
<name>A0A495CW26_9PROT</name>
<dbReference type="RefSeq" id="WP_121212490.1">
    <property type="nucleotide sequence ID" value="NZ_RBIM01000009.1"/>
</dbReference>
<dbReference type="Proteomes" id="UP000273675">
    <property type="component" value="Unassembled WGS sequence"/>
</dbReference>
<keyword evidence="1" id="KW-0472">Membrane</keyword>